<dbReference type="Pfam" id="PF10292">
    <property type="entry name" value="7TM_GPCR_Srab"/>
    <property type="match status" value="1"/>
</dbReference>
<evidence type="ECO:0000256" key="3">
    <source>
        <dbReference type="ARBA" id="ARBA00022989"/>
    </source>
</evidence>
<keyword evidence="4 5" id="KW-0472">Membrane</keyword>
<dbReference type="AlphaFoldDB" id="A0A811LPH5"/>
<name>A0A811LPH5_9BILA</name>
<organism evidence="6 7">
    <name type="scientific">Bursaphelenchus okinawaensis</name>
    <dbReference type="NCBI Taxonomy" id="465554"/>
    <lineage>
        <taxon>Eukaryota</taxon>
        <taxon>Metazoa</taxon>
        <taxon>Ecdysozoa</taxon>
        <taxon>Nematoda</taxon>
        <taxon>Chromadorea</taxon>
        <taxon>Rhabditida</taxon>
        <taxon>Tylenchina</taxon>
        <taxon>Tylenchomorpha</taxon>
        <taxon>Aphelenchoidea</taxon>
        <taxon>Aphelenchoididae</taxon>
        <taxon>Bursaphelenchus</taxon>
    </lineage>
</organism>
<evidence type="ECO:0000256" key="5">
    <source>
        <dbReference type="SAM" id="Phobius"/>
    </source>
</evidence>
<feature type="transmembrane region" description="Helical" evidence="5">
    <location>
        <begin position="176"/>
        <end position="197"/>
    </location>
</feature>
<feature type="transmembrane region" description="Helical" evidence="5">
    <location>
        <begin position="16"/>
        <end position="34"/>
    </location>
</feature>
<gene>
    <name evidence="6" type="ORF">BOKJ2_LOCUS14025</name>
</gene>
<evidence type="ECO:0008006" key="8">
    <source>
        <dbReference type="Google" id="ProtNLM"/>
    </source>
</evidence>
<proteinExistence type="predicted"/>
<evidence type="ECO:0000256" key="1">
    <source>
        <dbReference type="ARBA" id="ARBA00004141"/>
    </source>
</evidence>
<protein>
    <recommendedName>
        <fullName evidence="8">G_PROTEIN_RECEP_F1_2 domain-containing protein</fullName>
    </recommendedName>
</protein>
<evidence type="ECO:0000256" key="4">
    <source>
        <dbReference type="ARBA" id="ARBA00023136"/>
    </source>
</evidence>
<feature type="transmembrane region" description="Helical" evidence="5">
    <location>
        <begin position="87"/>
        <end position="111"/>
    </location>
</feature>
<feature type="transmembrane region" description="Helical" evidence="5">
    <location>
        <begin position="236"/>
        <end position="259"/>
    </location>
</feature>
<feature type="transmembrane region" description="Helical" evidence="5">
    <location>
        <begin position="132"/>
        <end position="156"/>
    </location>
</feature>
<dbReference type="InterPro" id="IPR019408">
    <property type="entry name" value="7TM_GPCR_serpentine_rcpt_Srab"/>
</dbReference>
<comment type="subcellular location">
    <subcellularLocation>
        <location evidence="1">Membrane</location>
        <topology evidence="1">Multi-pass membrane protein</topology>
    </subcellularLocation>
</comment>
<reference evidence="6" key="1">
    <citation type="submission" date="2020-09" db="EMBL/GenBank/DDBJ databases">
        <authorList>
            <person name="Kikuchi T."/>
        </authorList>
    </citation>
    <scope>NUCLEOTIDE SEQUENCE</scope>
    <source>
        <strain evidence="6">SH1</strain>
    </source>
</reference>
<dbReference type="Proteomes" id="UP000614601">
    <property type="component" value="Unassembled WGS sequence"/>
</dbReference>
<accession>A0A811LPH5</accession>
<feature type="transmembrane region" description="Helical" evidence="5">
    <location>
        <begin position="46"/>
        <end position="67"/>
    </location>
</feature>
<dbReference type="PANTHER" id="PTHR47521">
    <property type="entry name" value="SERPENTINE RECEPTOR, CLASS E (EPSILON)-RELATED"/>
    <property type="match status" value="1"/>
</dbReference>
<dbReference type="InterPro" id="IPR052860">
    <property type="entry name" value="NRL-GPCR1"/>
</dbReference>
<keyword evidence="2 5" id="KW-0812">Transmembrane</keyword>
<evidence type="ECO:0000313" key="7">
    <source>
        <dbReference type="Proteomes" id="UP000614601"/>
    </source>
</evidence>
<dbReference type="Proteomes" id="UP000783686">
    <property type="component" value="Unassembled WGS sequence"/>
</dbReference>
<evidence type="ECO:0000313" key="6">
    <source>
        <dbReference type="EMBL" id="CAD5230217.1"/>
    </source>
</evidence>
<comment type="caution">
    <text evidence="6">The sequence shown here is derived from an EMBL/GenBank/DDBJ whole genome shotgun (WGS) entry which is preliminary data.</text>
</comment>
<sequence length="341" mass="40211">MTVRQYLDSFISFCPYIELFISVPCIIINIYCAIRLANLNTFNNNFRIIMVISNFFGAGVSLFHPLVTMIPPEYVSYQNGYYFRGTSFYVIAFIHHWCVVIFDIKFFILGFERWFAFKSRATYEYSHDSTSIKIYLCIIFTAFCGLTAKIISYVKFHHNDTVDMTLQKAFVVDNDLPTLLAAHVMALSGWTYAMTIFRQVERQAEENRFRAQTLSESYQIKETINIISVIGPIIRAYITLVLLCGTFLSVNLYCIYYGYWSMSSIYYQSLTNFEYIMINTYNFYSSSYMIWYLRPLRKVFLNDLRSCFNCSIDIDNQVDTTVKRFDDEAKIYFDQLQNQWL</sequence>
<evidence type="ECO:0000256" key="2">
    <source>
        <dbReference type="ARBA" id="ARBA00022692"/>
    </source>
</evidence>
<dbReference type="OrthoDB" id="5803502at2759"/>
<dbReference type="GO" id="GO:0016020">
    <property type="term" value="C:membrane"/>
    <property type="evidence" value="ECO:0007669"/>
    <property type="project" value="UniProtKB-SubCell"/>
</dbReference>
<dbReference type="EMBL" id="CAJFDH010000006">
    <property type="protein sequence ID" value="CAD5230217.1"/>
    <property type="molecule type" value="Genomic_DNA"/>
</dbReference>
<keyword evidence="7" id="KW-1185">Reference proteome</keyword>
<dbReference type="EMBL" id="CAJFCW020000006">
    <property type="protein sequence ID" value="CAG9127608.1"/>
    <property type="molecule type" value="Genomic_DNA"/>
</dbReference>
<dbReference type="PANTHER" id="PTHR47521:SF7">
    <property type="entry name" value="SERPENTINE RECEPTOR CLASS EPSILON-6"/>
    <property type="match status" value="1"/>
</dbReference>
<keyword evidence="3 5" id="KW-1133">Transmembrane helix</keyword>